<dbReference type="AlphaFoldDB" id="A0AAD6YBW1"/>
<gene>
    <name evidence="1" type="ORF">GGX14DRAFT_564293</name>
</gene>
<dbReference type="Proteomes" id="UP001219525">
    <property type="component" value="Unassembled WGS sequence"/>
</dbReference>
<protein>
    <submittedName>
        <fullName evidence="1">Uncharacterized protein</fullName>
    </submittedName>
</protein>
<sequence>MTRAIDSHSDGLDFQLEWADNIAVDLLARFEKIKIRQQTKMEARAQNPGQNELAAYNIRVVEQSLVDFFGVEELPSVPASLHAFIATEDRSNATDDETHKLLHHLDLAHTPKDGQEAAVDVFVQQLLSRLGYTESRRIIMIGQALPLLVCGSNCSAQTDVCILVSCPFHKTNQMG</sequence>
<dbReference type="EMBL" id="JARJCW010000023">
    <property type="protein sequence ID" value="KAJ7212538.1"/>
    <property type="molecule type" value="Genomic_DNA"/>
</dbReference>
<keyword evidence="2" id="KW-1185">Reference proteome</keyword>
<organism evidence="1 2">
    <name type="scientific">Mycena pura</name>
    <dbReference type="NCBI Taxonomy" id="153505"/>
    <lineage>
        <taxon>Eukaryota</taxon>
        <taxon>Fungi</taxon>
        <taxon>Dikarya</taxon>
        <taxon>Basidiomycota</taxon>
        <taxon>Agaricomycotina</taxon>
        <taxon>Agaricomycetes</taxon>
        <taxon>Agaricomycetidae</taxon>
        <taxon>Agaricales</taxon>
        <taxon>Marasmiineae</taxon>
        <taxon>Mycenaceae</taxon>
        <taxon>Mycena</taxon>
    </lineage>
</organism>
<accession>A0AAD6YBW1</accession>
<comment type="caution">
    <text evidence="1">The sequence shown here is derived from an EMBL/GenBank/DDBJ whole genome shotgun (WGS) entry which is preliminary data.</text>
</comment>
<evidence type="ECO:0000313" key="1">
    <source>
        <dbReference type="EMBL" id="KAJ7212538.1"/>
    </source>
</evidence>
<name>A0AAD6YBW1_9AGAR</name>
<reference evidence="1" key="1">
    <citation type="submission" date="2023-03" db="EMBL/GenBank/DDBJ databases">
        <title>Massive genome expansion in bonnet fungi (Mycena s.s.) driven by repeated elements and novel gene families across ecological guilds.</title>
        <authorList>
            <consortium name="Lawrence Berkeley National Laboratory"/>
            <person name="Harder C.B."/>
            <person name="Miyauchi S."/>
            <person name="Viragh M."/>
            <person name="Kuo A."/>
            <person name="Thoen E."/>
            <person name="Andreopoulos B."/>
            <person name="Lu D."/>
            <person name="Skrede I."/>
            <person name="Drula E."/>
            <person name="Henrissat B."/>
            <person name="Morin E."/>
            <person name="Kohler A."/>
            <person name="Barry K."/>
            <person name="LaButti K."/>
            <person name="Morin E."/>
            <person name="Salamov A."/>
            <person name="Lipzen A."/>
            <person name="Mereny Z."/>
            <person name="Hegedus B."/>
            <person name="Baldrian P."/>
            <person name="Stursova M."/>
            <person name="Weitz H."/>
            <person name="Taylor A."/>
            <person name="Grigoriev I.V."/>
            <person name="Nagy L.G."/>
            <person name="Martin F."/>
            <person name="Kauserud H."/>
        </authorList>
    </citation>
    <scope>NUCLEOTIDE SEQUENCE</scope>
    <source>
        <strain evidence="1">9144</strain>
    </source>
</reference>
<evidence type="ECO:0000313" key="2">
    <source>
        <dbReference type="Proteomes" id="UP001219525"/>
    </source>
</evidence>
<proteinExistence type="predicted"/>